<reference evidence="8 9" key="1">
    <citation type="journal article" date="2014" name="Int. J. Syst. Evol. Microbiol.">
        <title>Phylogenomics and the dynamic genome evolution of the genus Streptococcus.</title>
        <authorList>
            <consortium name="The Broad Institute Genome Sequencing Platform"/>
            <person name="Richards V.P."/>
            <person name="Palmer S.R."/>
            <person name="Pavinski Bitar P.D."/>
            <person name="Qin X."/>
            <person name="Weinstock G.M."/>
            <person name="Highlander S.K."/>
            <person name="Town C.D."/>
            <person name="Burne R.A."/>
            <person name="Stanhope M.J."/>
        </authorList>
    </citation>
    <scope>NUCLEOTIDE SEQUENCE [LARGE SCALE GENOMIC DNA]</scope>
    <source>
        <strain evidence="8 9">Jelinkova 176</strain>
    </source>
</reference>
<dbReference type="InterPro" id="IPR018356">
    <property type="entry name" value="Tscrpt_reg_HTH_DeoR_CS"/>
</dbReference>
<dbReference type="PANTHER" id="PTHR30363:SF4">
    <property type="entry name" value="GLYCEROL-3-PHOSPHATE REGULON REPRESSOR"/>
    <property type="match status" value="1"/>
</dbReference>
<dbReference type="Gene3D" id="3.40.50.1360">
    <property type="match status" value="1"/>
</dbReference>
<accession>A0ABN0CTV2</accession>
<feature type="domain" description="HTH deoR-type" evidence="7">
    <location>
        <begin position="16"/>
        <end position="71"/>
    </location>
</feature>
<evidence type="ECO:0000256" key="6">
    <source>
        <dbReference type="ARBA" id="ARBA00024937"/>
    </source>
</evidence>
<sequence length="266" mass="29915">MIRKGNTEKKETSVLKKERLLKIMDMVNTKGIITVNEIIETLKISDMTARRDLDELENSGKLVRIHGGAQSIAYPTKVEKSNTEKLSVQTKEKKEIANTASNLVKDGETIFIGPGTTLEFFAERLVQKQLRIVTNSLPVFTILKNSPKIDLILIGGEYREITGAFVGSLTNQSISSLKFSKCFISCNGIYGKDIATYNEAEGEIQKLALDNSFKKFVLVDSQKFNTYDFSVFYQLDQINQVITDSTISKEIVEDYQTFTDIIIAQK</sequence>
<dbReference type="PANTHER" id="PTHR30363">
    <property type="entry name" value="HTH-TYPE TRANSCRIPTIONAL REGULATOR SRLR-RELATED"/>
    <property type="match status" value="1"/>
</dbReference>
<dbReference type="SMART" id="SM01134">
    <property type="entry name" value="DeoRC"/>
    <property type="match status" value="1"/>
</dbReference>
<evidence type="ECO:0000256" key="1">
    <source>
        <dbReference type="ARBA" id="ARBA00021390"/>
    </source>
</evidence>
<dbReference type="Gene3D" id="1.10.10.10">
    <property type="entry name" value="Winged helix-like DNA-binding domain superfamily/Winged helix DNA-binding domain"/>
    <property type="match status" value="1"/>
</dbReference>
<dbReference type="PROSITE" id="PS51000">
    <property type="entry name" value="HTH_DEOR_2"/>
    <property type="match status" value="1"/>
</dbReference>
<dbReference type="InterPro" id="IPR037171">
    <property type="entry name" value="NagB/RpiA_transferase-like"/>
</dbReference>
<comment type="caution">
    <text evidence="8">The sequence shown here is derived from an EMBL/GenBank/DDBJ whole genome shotgun (WGS) entry which is preliminary data.</text>
</comment>
<evidence type="ECO:0000256" key="4">
    <source>
        <dbReference type="ARBA" id="ARBA00023125"/>
    </source>
</evidence>
<evidence type="ECO:0000313" key="9">
    <source>
        <dbReference type="Proteomes" id="UP000005356"/>
    </source>
</evidence>
<dbReference type="SMART" id="SM00420">
    <property type="entry name" value="HTH_DEOR"/>
    <property type="match status" value="1"/>
</dbReference>
<evidence type="ECO:0000256" key="5">
    <source>
        <dbReference type="ARBA" id="ARBA00023163"/>
    </source>
</evidence>
<evidence type="ECO:0000259" key="7">
    <source>
        <dbReference type="PROSITE" id="PS51000"/>
    </source>
</evidence>
<dbReference type="Pfam" id="PF00455">
    <property type="entry name" value="DeoRC"/>
    <property type="match status" value="1"/>
</dbReference>
<proteinExistence type="predicted"/>
<keyword evidence="3" id="KW-0805">Transcription regulation</keyword>
<dbReference type="Pfam" id="PF08220">
    <property type="entry name" value="HTH_DeoR"/>
    <property type="match status" value="1"/>
</dbReference>
<keyword evidence="9" id="KW-1185">Reference proteome</keyword>
<dbReference type="PROSITE" id="PS00894">
    <property type="entry name" value="HTH_DEOR_1"/>
    <property type="match status" value="1"/>
</dbReference>
<comment type="function">
    <text evidence="6">Repressor of the lactose catabolism operon. Galactose-6-phosphate is the inducer.</text>
</comment>
<keyword evidence="2" id="KW-0678">Repressor</keyword>
<dbReference type="InterPro" id="IPR014036">
    <property type="entry name" value="DeoR-like_C"/>
</dbReference>
<dbReference type="Proteomes" id="UP000005356">
    <property type="component" value="Unassembled WGS sequence"/>
</dbReference>
<dbReference type="InterPro" id="IPR036390">
    <property type="entry name" value="WH_DNA-bd_sf"/>
</dbReference>
<dbReference type="SUPFAM" id="SSF46785">
    <property type="entry name" value="Winged helix' DNA-binding domain"/>
    <property type="match status" value="1"/>
</dbReference>
<dbReference type="EMBL" id="AEUU02000001">
    <property type="protein sequence ID" value="EGJ26645.1"/>
    <property type="molecule type" value="Genomic_DNA"/>
</dbReference>
<keyword evidence="5" id="KW-0804">Transcription</keyword>
<dbReference type="InterPro" id="IPR001034">
    <property type="entry name" value="DeoR_HTH"/>
</dbReference>
<gene>
    <name evidence="8" type="ORF">STRPO_1018</name>
</gene>
<evidence type="ECO:0000313" key="8">
    <source>
        <dbReference type="EMBL" id="EGJ26645.1"/>
    </source>
</evidence>
<evidence type="ECO:0000256" key="3">
    <source>
        <dbReference type="ARBA" id="ARBA00023015"/>
    </source>
</evidence>
<dbReference type="PRINTS" id="PR00037">
    <property type="entry name" value="HTHLACR"/>
</dbReference>
<keyword evidence="4" id="KW-0238">DNA-binding</keyword>
<dbReference type="InterPro" id="IPR050313">
    <property type="entry name" value="Carb_Metab_HTH_regulators"/>
</dbReference>
<name>A0ABN0CTV2_STRPO</name>
<protein>
    <recommendedName>
        <fullName evidence="1">Lactose phosphotransferase system repressor</fullName>
    </recommendedName>
</protein>
<dbReference type="InterPro" id="IPR036388">
    <property type="entry name" value="WH-like_DNA-bd_sf"/>
</dbReference>
<evidence type="ECO:0000256" key="2">
    <source>
        <dbReference type="ARBA" id="ARBA00022491"/>
    </source>
</evidence>
<dbReference type="SUPFAM" id="SSF100950">
    <property type="entry name" value="NagB/RpiA/CoA transferase-like"/>
    <property type="match status" value="1"/>
</dbReference>
<organism evidence="8 9">
    <name type="scientific">Streptococcus porcinus str. Jelinkova 176</name>
    <dbReference type="NCBI Taxonomy" id="873448"/>
    <lineage>
        <taxon>Bacteria</taxon>
        <taxon>Bacillati</taxon>
        <taxon>Bacillota</taxon>
        <taxon>Bacilli</taxon>
        <taxon>Lactobacillales</taxon>
        <taxon>Streptococcaceae</taxon>
        <taxon>Streptococcus</taxon>
    </lineage>
</organism>